<dbReference type="EMBL" id="OFSP01000025">
    <property type="protein sequence ID" value="SOY56055.1"/>
    <property type="molecule type" value="Genomic_DNA"/>
</dbReference>
<dbReference type="Pfam" id="PF01035">
    <property type="entry name" value="DNA_binding_1"/>
    <property type="match status" value="1"/>
</dbReference>
<feature type="domain" description="Methylated-DNA-[protein]-cysteine S-methyltransferase DNA binding" evidence="9">
    <location>
        <begin position="77"/>
        <end position="160"/>
    </location>
</feature>
<dbReference type="InterPro" id="IPR001497">
    <property type="entry name" value="MethylDNA_cys_MeTrfase_AS"/>
</dbReference>
<dbReference type="RefSeq" id="WP_116336230.1">
    <property type="nucleotide sequence ID" value="NZ_LT976856.1"/>
</dbReference>
<dbReference type="InterPro" id="IPR014048">
    <property type="entry name" value="MethylDNA_cys_MeTrfase_DNA-bd"/>
</dbReference>
<dbReference type="EC" id="2.1.1.63" evidence="3"/>
<evidence type="ECO:0000256" key="1">
    <source>
        <dbReference type="ARBA" id="ARBA00001286"/>
    </source>
</evidence>
<dbReference type="Proteomes" id="UP000256297">
    <property type="component" value="Chromosome CBM2589_b"/>
</dbReference>
<keyword evidence="7" id="KW-0234">DNA repair</keyword>
<comment type="catalytic activity">
    <reaction evidence="1">
        <text>a 4-O-methyl-thymidine in DNA + L-cysteinyl-[protein] = a thymidine in DNA + S-methyl-L-cysteinyl-[protein]</text>
        <dbReference type="Rhea" id="RHEA:53428"/>
        <dbReference type="Rhea" id="RHEA-COMP:10131"/>
        <dbReference type="Rhea" id="RHEA-COMP:10132"/>
        <dbReference type="Rhea" id="RHEA-COMP:13555"/>
        <dbReference type="Rhea" id="RHEA-COMP:13556"/>
        <dbReference type="ChEBI" id="CHEBI:29950"/>
        <dbReference type="ChEBI" id="CHEBI:82612"/>
        <dbReference type="ChEBI" id="CHEBI:137386"/>
        <dbReference type="ChEBI" id="CHEBI:137387"/>
        <dbReference type="EC" id="2.1.1.63"/>
    </reaction>
</comment>
<dbReference type="Gene3D" id="1.10.10.10">
    <property type="entry name" value="Winged helix-like DNA-binding domain superfamily/Winged helix DNA-binding domain"/>
    <property type="match status" value="1"/>
</dbReference>
<dbReference type="CDD" id="cd06445">
    <property type="entry name" value="ATase"/>
    <property type="match status" value="1"/>
</dbReference>
<dbReference type="InterPro" id="IPR036388">
    <property type="entry name" value="WH-like_DNA-bd_sf"/>
</dbReference>
<keyword evidence="5 10" id="KW-0808">Transferase</keyword>
<comment type="similarity">
    <text evidence="2">Belongs to the MGMT family.</text>
</comment>
<keyword evidence="4 10" id="KW-0489">Methyltransferase</keyword>
<gene>
    <name evidence="10" type="ORF">CBM2589_B40013</name>
</gene>
<comment type="caution">
    <text evidence="10">The sequence shown here is derived from an EMBL/GenBank/DDBJ whole genome shotgun (WGS) entry which is preliminary data.</text>
</comment>
<keyword evidence="6" id="KW-0227">DNA damage</keyword>
<organism evidence="10">
    <name type="scientific">Cupriavidus taiwanensis</name>
    <dbReference type="NCBI Taxonomy" id="164546"/>
    <lineage>
        <taxon>Bacteria</taxon>
        <taxon>Pseudomonadati</taxon>
        <taxon>Pseudomonadota</taxon>
        <taxon>Betaproteobacteria</taxon>
        <taxon>Burkholderiales</taxon>
        <taxon>Burkholderiaceae</taxon>
        <taxon>Cupriavidus</taxon>
    </lineage>
</organism>
<dbReference type="PROSITE" id="PS00374">
    <property type="entry name" value="MGMT"/>
    <property type="match status" value="1"/>
</dbReference>
<dbReference type="SUPFAM" id="SSF46767">
    <property type="entry name" value="Methylated DNA-protein cysteine methyltransferase, C-terminal domain"/>
    <property type="match status" value="1"/>
</dbReference>
<dbReference type="FunFam" id="1.10.10.10:FF:000214">
    <property type="entry name" value="Methylated-DNA--protein-cysteine methyltransferase"/>
    <property type="match status" value="1"/>
</dbReference>
<reference evidence="10" key="1">
    <citation type="submission" date="2018-01" db="EMBL/GenBank/DDBJ databases">
        <authorList>
            <person name="Clerissi C."/>
        </authorList>
    </citation>
    <scope>NUCLEOTIDE SEQUENCE</scope>
    <source>
        <strain evidence="10">Cupriavidus taiwanensis STM 3521</strain>
    </source>
</reference>
<evidence type="ECO:0000256" key="8">
    <source>
        <dbReference type="ARBA" id="ARBA00049348"/>
    </source>
</evidence>
<name>A0A375BW38_9BURK</name>
<dbReference type="GO" id="GO:0032259">
    <property type="term" value="P:methylation"/>
    <property type="evidence" value="ECO:0007669"/>
    <property type="project" value="UniProtKB-KW"/>
</dbReference>
<accession>A0A375BW38</accession>
<dbReference type="InterPro" id="IPR036217">
    <property type="entry name" value="MethylDNA_cys_MeTrfase_DNAb"/>
</dbReference>
<protein>
    <recommendedName>
        <fullName evidence="3">methylated-DNA--[protein]-cysteine S-methyltransferase</fullName>
        <ecNumber evidence="3">2.1.1.63</ecNumber>
    </recommendedName>
</protein>
<evidence type="ECO:0000259" key="9">
    <source>
        <dbReference type="Pfam" id="PF01035"/>
    </source>
</evidence>
<evidence type="ECO:0000256" key="4">
    <source>
        <dbReference type="ARBA" id="ARBA00022603"/>
    </source>
</evidence>
<evidence type="ECO:0000256" key="2">
    <source>
        <dbReference type="ARBA" id="ARBA00008711"/>
    </source>
</evidence>
<dbReference type="GO" id="GO:0003908">
    <property type="term" value="F:methylated-DNA-[protein]-cysteine S-methyltransferase activity"/>
    <property type="evidence" value="ECO:0007669"/>
    <property type="project" value="UniProtKB-EC"/>
</dbReference>
<dbReference type="NCBIfam" id="TIGR00589">
    <property type="entry name" value="ogt"/>
    <property type="match status" value="1"/>
</dbReference>
<evidence type="ECO:0000313" key="10">
    <source>
        <dbReference type="EMBL" id="SOY56055.1"/>
    </source>
</evidence>
<evidence type="ECO:0000256" key="6">
    <source>
        <dbReference type="ARBA" id="ARBA00022763"/>
    </source>
</evidence>
<dbReference type="InterPro" id="IPR036631">
    <property type="entry name" value="MGMT_N_sf"/>
</dbReference>
<evidence type="ECO:0000256" key="7">
    <source>
        <dbReference type="ARBA" id="ARBA00023204"/>
    </source>
</evidence>
<proteinExistence type="inferred from homology"/>
<dbReference type="AlphaFoldDB" id="A0A375BW38"/>
<evidence type="ECO:0000256" key="5">
    <source>
        <dbReference type="ARBA" id="ARBA00022679"/>
    </source>
</evidence>
<evidence type="ECO:0000256" key="3">
    <source>
        <dbReference type="ARBA" id="ARBA00011918"/>
    </source>
</evidence>
<sequence length="163" mass="17535">MPATYDAILTAPFGKIGVRTDGARIRAIVYLPAHVEAHMPADTPADALTQRLAAQLAAYYDDPDTAFDLPLAPAGSDFQQRVWQAIRAVPRGATTTYGTIAEAIGAMPRAVGQACGQNPFPILVPCHRVVSARGIGGFSHHAEDGFYLDVKRWLLRHEGAMLI</sequence>
<dbReference type="SUPFAM" id="SSF53155">
    <property type="entry name" value="Methylated DNA-protein cysteine methyltransferase domain"/>
    <property type="match status" value="1"/>
</dbReference>
<comment type="catalytic activity">
    <reaction evidence="8">
        <text>a 6-O-methyl-2'-deoxyguanosine in DNA + L-cysteinyl-[protein] = S-methyl-L-cysteinyl-[protein] + a 2'-deoxyguanosine in DNA</text>
        <dbReference type="Rhea" id="RHEA:24000"/>
        <dbReference type="Rhea" id="RHEA-COMP:10131"/>
        <dbReference type="Rhea" id="RHEA-COMP:10132"/>
        <dbReference type="Rhea" id="RHEA-COMP:11367"/>
        <dbReference type="Rhea" id="RHEA-COMP:11368"/>
        <dbReference type="ChEBI" id="CHEBI:29950"/>
        <dbReference type="ChEBI" id="CHEBI:82612"/>
        <dbReference type="ChEBI" id="CHEBI:85445"/>
        <dbReference type="ChEBI" id="CHEBI:85448"/>
        <dbReference type="EC" id="2.1.1.63"/>
    </reaction>
</comment>
<dbReference type="PANTHER" id="PTHR10815">
    <property type="entry name" value="METHYLATED-DNA--PROTEIN-CYSTEINE METHYLTRANSFERASE"/>
    <property type="match status" value="1"/>
</dbReference>
<dbReference type="PANTHER" id="PTHR10815:SF13">
    <property type="entry name" value="METHYLATED-DNA--PROTEIN-CYSTEINE METHYLTRANSFERASE"/>
    <property type="match status" value="1"/>
</dbReference>
<dbReference type="GO" id="GO:0006281">
    <property type="term" value="P:DNA repair"/>
    <property type="evidence" value="ECO:0007669"/>
    <property type="project" value="UniProtKB-KW"/>
</dbReference>